<dbReference type="AlphaFoldDB" id="E4L908"/>
<protein>
    <recommendedName>
        <fullName evidence="1">Phosphatidylglycerol lysyltransferase C-terminal domain-containing protein</fullName>
    </recommendedName>
</protein>
<dbReference type="PANTHER" id="PTHR41373:SF1">
    <property type="entry name" value="PHOSPHATIDYLGLYCEROL LYSYLTRANSFERASE C-TERMINAL DOMAIN-CONTAINING PROTEIN"/>
    <property type="match status" value="1"/>
</dbReference>
<gene>
    <name evidence="2" type="ORF">HMPREF9220_0564</name>
</gene>
<proteinExistence type="predicted"/>
<dbReference type="PANTHER" id="PTHR41373">
    <property type="entry name" value="DUF2156 DOMAIN-CONTAINING PROTEIN"/>
    <property type="match status" value="1"/>
</dbReference>
<dbReference type="eggNOG" id="COG4866">
    <property type="taxonomic scope" value="Bacteria"/>
</dbReference>
<dbReference type="EMBL" id="AENT01000017">
    <property type="protein sequence ID" value="EFR42742.1"/>
    <property type="molecule type" value="Genomic_DNA"/>
</dbReference>
<dbReference type="InterPro" id="IPR024320">
    <property type="entry name" value="LPG_synthase_C"/>
</dbReference>
<dbReference type="SUPFAM" id="SSF55729">
    <property type="entry name" value="Acyl-CoA N-acyltransferases (Nat)"/>
    <property type="match status" value="2"/>
</dbReference>
<evidence type="ECO:0000259" key="1">
    <source>
        <dbReference type="Pfam" id="PF09924"/>
    </source>
</evidence>
<dbReference type="InterPro" id="IPR016181">
    <property type="entry name" value="Acyl_CoA_acyltransferase"/>
</dbReference>
<evidence type="ECO:0000313" key="2">
    <source>
        <dbReference type="EMBL" id="EFR42742.1"/>
    </source>
</evidence>
<comment type="caution">
    <text evidence="2">The sequence shown here is derived from an EMBL/GenBank/DDBJ whole genome shotgun (WGS) entry which is preliminary data.</text>
</comment>
<dbReference type="Gene3D" id="3.40.630.30">
    <property type="match status" value="1"/>
</dbReference>
<sequence>MWAEQDDILFIRAGRGTQVYFMPPFAKEGASFSHGLELIQHEFDKTGHPFMLMGASKEVVEKIETQVPDKYLFTPFRDDWEYIYKTSDLINLSGKKFRMKKNHLNHFLREYSDYVYEPVNDTNMEDARRGISEWFVRHGDIEKEEEAINLAFDNWKALGLKGAVIRIYGKVEAFTCGDLLNENVAHIHFEKANPDVRGLYQAINRDFILNEFKDTEFVNREEDLGIEGLRKAKNEYHPDHFAEKYNVTLK</sequence>
<accession>E4L908</accession>
<dbReference type="InterPro" id="IPR016732">
    <property type="entry name" value="UCP018688"/>
</dbReference>
<dbReference type="Proteomes" id="UP000004594">
    <property type="component" value="Unassembled WGS sequence"/>
</dbReference>
<name>E4L908_9FIRM</name>
<organism evidence="2 3">
    <name type="scientific">Dialister micraerophilus UPII 345-E</name>
    <dbReference type="NCBI Taxonomy" id="910314"/>
    <lineage>
        <taxon>Bacteria</taxon>
        <taxon>Bacillati</taxon>
        <taxon>Bacillota</taxon>
        <taxon>Negativicutes</taxon>
        <taxon>Veillonellales</taxon>
        <taxon>Veillonellaceae</taxon>
        <taxon>Dialister</taxon>
    </lineage>
</organism>
<evidence type="ECO:0000313" key="3">
    <source>
        <dbReference type="Proteomes" id="UP000004594"/>
    </source>
</evidence>
<dbReference type="Pfam" id="PF09924">
    <property type="entry name" value="LPG_synthase_C"/>
    <property type="match status" value="1"/>
</dbReference>
<reference evidence="2 3" key="1">
    <citation type="submission" date="2010-11" db="EMBL/GenBank/DDBJ databases">
        <authorList>
            <person name="Durkin A.S."/>
            <person name="Madupu R."/>
            <person name="Torralba M."/>
            <person name="Gillis M."/>
            <person name="Methe B."/>
            <person name="Sutton G."/>
            <person name="Nelson K.E."/>
        </authorList>
    </citation>
    <scope>NUCLEOTIDE SEQUENCE [LARGE SCALE GENOMIC DNA]</scope>
    <source>
        <strain evidence="2 3">UPII 345-E</strain>
    </source>
</reference>
<feature type="domain" description="Phosphatidylglycerol lysyltransferase C-terminal" evidence="1">
    <location>
        <begin position="3"/>
        <end position="247"/>
    </location>
</feature>